<dbReference type="Proteomes" id="UP001316189">
    <property type="component" value="Chromosome"/>
</dbReference>
<dbReference type="RefSeq" id="WP_227569540.1">
    <property type="nucleotide sequence ID" value="NZ_CP101988.1"/>
</dbReference>
<dbReference type="Gene3D" id="1.10.150.20">
    <property type="entry name" value="5' to 3' exonuclease, C-terminal subdomain"/>
    <property type="match status" value="1"/>
</dbReference>
<reference evidence="1 2" key="1">
    <citation type="submission" date="2022-07" db="EMBL/GenBank/DDBJ databases">
        <title>Novel species in genus cellulomonas.</title>
        <authorList>
            <person name="Ye L."/>
        </authorList>
    </citation>
    <scope>NUCLEOTIDE SEQUENCE [LARGE SCALE GENOMIC DNA]</scope>
    <source>
        <strain evidence="2">zg-Y338</strain>
    </source>
</reference>
<sequence length="62" mass="6464">MSDPAAPLPTNLGRPATRAFEAAGYRSLADLEGASEQELLALHGVGPRAIKILRERGVALAP</sequence>
<accession>A0ABY5KV43</accession>
<keyword evidence="1" id="KW-0238">DNA-binding</keyword>
<evidence type="ECO:0000313" key="2">
    <source>
        <dbReference type="Proteomes" id="UP001316189"/>
    </source>
</evidence>
<proteinExistence type="predicted"/>
<dbReference type="GO" id="GO:0003677">
    <property type="term" value="F:DNA binding"/>
    <property type="evidence" value="ECO:0007669"/>
    <property type="project" value="UniProtKB-KW"/>
</dbReference>
<name>A0ABY5KV43_9CELL</name>
<protein>
    <submittedName>
        <fullName evidence="1">DNA-binding protein</fullName>
    </submittedName>
</protein>
<dbReference type="SUPFAM" id="SSF47789">
    <property type="entry name" value="C-terminal domain of RNA polymerase alpha subunit"/>
    <property type="match status" value="1"/>
</dbReference>
<evidence type="ECO:0000313" key="1">
    <source>
        <dbReference type="EMBL" id="UUI74401.1"/>
    </source>
</evidence>
<gene>
    <name evidence="1" type="ORF">NP064_11385</name>
</gene>
<dbReference type="EMBL" id="CP101988">
    <property type="protein sequence ID" value="UUI74401.1"/>
    <property type="molecule type" value="Genomic_DNA"/>
</dbReference>
<keyword evidence="2" id="KW-1185">Reference proteome</keyword>
<organism evidence="1 2">
    <name type="scientific">Cellulomonas chengniuliangii</name>
    <dbReference type="NCBI Taxonomy" id="2968084"/>
    <lineage>
        <taxon>Bacteria</taxon>
        <taxon>Bacillati</taxon>
        <taxon>Actinomycetota</taxon>
        <taxon>Actinomycetes</taxon>
        <taxon>Micrococcales</taxon>
        <taxon>Cellulomonadaceae</taxon>
        <taxon>Cellulomonas</taxon>
    </lineage>
</organism>